<evidence type="ECO:0000313" key="1">
    <source>
        <dbReference type="EMBL" id="EFX87107.1"/>
    </source>
</evidence>
<dbReference type="KEGG" id="dpx:DAPPUDRAFT_236048"/>
<organism evidence="1 2">
    <name type="scientific">Daphnia pulex</name>
    <name type="common">Water flea</name>
    <dbReference type="NCBI Taxonomy" id="6669"/>
    <lineage>
        <taxon>Eukaryota</taxon>
        <taxon>Metazoa</taxon>
        <taxon>Ecdysozoa</taxon>
        <taxon>Arthropoda</taxon>
        <taxon>Crustacea</taxon>
        <taxon>Branchiopoda</taxon>
        <taxon>Diplostraca</taxon>
        <taxon>Cladocera</taxon>
        <taxon>Anomopoda</taxon>
        <taxon>Daphniidae</taxon>
        <taxon>Daphnia</taxon>
    </lineage>
</organism>
<name>E9FZT4_DAPPU</name>
<keyword evidence="2" id="KW-1185">Reference proteome</keyword>
<gene>
    <name evidence="1" type="ORF">DAPPUDRAFT_236048</name>
</gene>
<accession>E9FZT4</accession>
<proteinExistence type="predicted"/>
<dbReference type="AlphaFoldDB" id="E9FZT4"/>
<reference evidence="1 2" key="1">
    <citation type="journal article" date="2011" name="Science">
        <title>The ecoresponsive genome of Daphnia pulex.</title>
        <authorList>
            <person name="Colbourne J.K."/>
            <person name="Pfrender M.E."/>
            <person name="Gilbert D."/>
            <person name="Thomas W.K."/>
            <person name="Tucker A."/>
            <person name="Oakley T.H."/>
            <person name="Tokishita S."/>
            <person name="Aerts A."/>
            <person name="Arnold G.J."/>
            <person name="Basu M.K."/>
            <person name="Bauer D.J."/>
            <person name="Caceres C.E."/>
            <person name="Carmel L."/>
            <person name="Casola C."/>
            <person name="Choi J.H."/>
            <person name="Detter J.C."/>
            <person name="Dong Q."/>
            <person name="Dusheyko S."/>
            <person name="Eads B.D."/>
            <person name="Frohlich T."/>
            <person name="Geiler-Samerotte K.A."/>
            <person name="Gerlach D."/>
            <person name="Hatcher P."/>
            <person name="Jogdeo S."/>
            <person name="Krijgsveld J."/>
            <person name="Kriventseva E.V."/>
            <person name="Kultz D."/>
            <person name="Laforsch C."/>
            <person name="Lindquist E."/>
            <person name="Lopez J."/>
            <person name="Manak J.R."/>
            <person name="Muller J."/>
            <person name="Pangilinan J."/>
            <person name="Patwardhan R.P."/>
            <person name="Pitluck S."/>
            <person name="Pritham E.J."/>
            <person name="Rechtsteiner A."/>
            <person name="Rho M."/>
            <person name="Rogozin I.B."/>
            <person name="Sakarya O."/>
            <person name="Salamov A."/>
            <person name="Schaack S."/>
            <person name="Shapiro H."/>
            <person name="Shiga Y."/>
            <person name="Skalitzky C."/>
            <person name="Smith Z."/>
            <person name="Souvorov A."/>
            <person name="Sung W."/>
            <person name="Tang Z."/>
            <person name="Tsuchiya D."/>
            <person name="Tu H."/>
            <person name="Vos H."/>
            <person name="Wang M."/>
            <person name="Wolf Y.I."/>
            <person name="Yamagata H."/>
            <person name="Yamada T."/>
            <person name="Ye Y."/>
            <person name="Shaw J.R."/>
            <person name="Andrews J."/>
            <person name="Crease T.J."/>
            <person name="Tang H."/>
            <person name="Lucas S.M."/>
            <person name="Robertson H.M."/>
            <person name="Bork P."/>
            <person name="Koonin E.V."/>
            <person name="Zdobnov E.M."/>
            <person name="Grigoriev I.V."/>
            <person name="Lynch M."/>
            <person name="Boore J.L."/>
        </authorList>
    </citation>
    <scope>NUCLEOTIDE SEQUENCE [LARGE SCALE GENOMIC DNA]</scope>
</reference>
<dbReference type="Proteomes" id="UP000000305">
    <property type="component" value="Unassembled WGS sequence"/>
</dbReference>
<sequence>MKASYFPSSRESSFCAAYFALKRRRLVTPRKFVCFAKGKQIIQVVSARIGHKSSRVGHRVSH</sequence>
<dbReference type="InParanoid" id="E9FZT4"/>
<dbReference type="EMBL" id="GL732528">
    <property type="protein sequence ID" value="EFX87107.1"/>
    <property type="molecule type" value="Genomic_DNA"/>
</dbReference>
<protein>
    <submittedName>
        <fullName evidence="1">Uncharacterized protein</fullName>
    </submittedName>
</protein>
<dbReference type="HOGENOM" id="CLU_2906340_0_0_1"/>
<evidence type="ECO:0000313" key="2">
    <source>
        <dbReference type="Proteomes" id="UP000000305"/>
    </source>
</evidence>